<dbReference type="RefSeq" id="XP_016232523.1">
    <property type="nucleotide sequence ID" value="XM_016383900.1"/>
</dbReference>
<dbReference type="Proteomes" id="UP000053328">
    <property type="component" value="Unassembled WGS sequence"/>
</dbReference>
<dbReference type="VEuPathDB" id="FungiDB:PV08_09584"/>
<organism evidence="2 3">
    <name type="scientific">Exophiala spinifera</name>
    <dbReference type="NCBI Taxonomy" id="91928"/>
    <lineage>
        <taxon>Eukaryota</taxon>
        <taxon>Fungi</taxon>
        <taxon>Dikarya</taxon>
        <taxon>Ascomycota</taxon>
        <taxon>Pezizomycotina</taxon>
        <taxon>Eurotiomycetes</taxon>
        <taxon>Chaetothyriomycetidae</taxon>
        <taxon>Chaetothyriales</taxon>
        <taxon>Herpotrichiellaceae</taxon>
        <taxon>Exophiala</taxon>
    </lineage>
</organism>
<dbReference type="PANTHER" id="PTHR36847:SF1">
    <property type="entry name" value="AMIDOLIGASE ENZYME"/>
    <property type="match status" value="1"/>
</dbReference>
<accession>A0A0D1ZH94</accession>
<evidence type="ECO:0000313" key="3">
    <source>
        <dbReference type="Proteomes" id="UP000053328"/>
    </source>
</evidence>
<reference evidence="2 3" key="1">
    <citation type="submission" date="2015-01" db="EMBL/GenBank/DDBJ databases">
        <title>The Genome Sequence of Exophiala spinifera CBS89968.</title>
        <authorList>
            <consortium name="The Broad Institute Genomics Platform"/>
            <person name="Cuomo C."/>
            <person name="de Hoog S."/>
            <person name="Gorbushina A."/>
            <person name="Stielow B."/>
            <person name="Teixiera M."/>
            <person name="Abouelleil A."/>
            <person name="Chapman S.B."/>
            <person name="Priest M."/>
            <person name="Young S.K."/>
            <person name="Wortman J."/>
            <person name="Nusbaum C."/>
            <person name="Birren B."/>
        </authorList>
    </citation>
    <scope>NUCLEOTIDE SEQUENCE [LARGE SCALE GENOMIC DNA]</scope>
    <source>
        <strain evidence="2 3">CBS 89968</strain>
    </source>
</reference>
<feature type="compositionally biased region" description="Acidic residues" evidence="1">
    <location>
        <begin position="462"/>
        <end position="475"/>
    </location>
</feature>
<evidence type="ECO:0008006" key="4">
    <source>
        <dbReference type="Google" id="ProtNLM"/>
    </source>
</evidence>
<protein>
    <recommendedName>
        <fullName evidence="4">Amidoligase enzyme</fullName>
    </recommendedName>
</protein>
<dbReference type="STRING" id="91928.A0A0D1ZH94"/>
<keyword evidence="3" id="KW-1185">Reference proteome</keyword>
<dbReference type="OrthoDB" id="412402at2759"/>
<dbReference type="EMBL" id="KN847498">
    <property type="protein sequence ID" value="KIW12307.1"/>
    <property type="molecule type" value="Genomic_DNA"/>
</dbReference>
<evidence type="ECO:0000256" key="1">
    <source>
        <dbReference type="SAM" id="MobiDB-lite"/>
    </source>
</evidence>
<dbReference type="AlphaFoldDB" id="A0A0D1ZH94"/>
<feature type="region of interest" description="Disordered" evidence="1">
    <location>
        <begin position="457"/>
        <end position="492"/>
    </location>
</feature>
<gene>
    <name evidence="2" type="ORF">PV08_09584</name>
</gene>
<sequence length="492" mass="56244">MSNAPEMLPLTFGVEIELLFAVNFDMLQTRQPLTPLLTLLRENLRPDPRDQLVDANTQWEDKLLYAAGILRKRGLEFTVHDPPDNRPDDDAEFFSNWMLTSETAVPTPVSKTQVAKWSNLRILTLDGWDFMGLELISRILDAPNPQASNGESESLSQVSRYLELMTKRTSAHPHFEFLGHPETTSIHVHIGLSPSATGQRAIPLHVLRHLAWIILTFEDTITLLHHPQRHGYHRTKSESHALPNRVGYGFRLYEHVHQCQPFDPVKAFFSIFNFSITDENEGLDELRHIVCGTRAWSGDISFYRAYFVNFCNIVPSDPWSTKTTVEFRQHHGTLDQKDISEWIAFVTALVRAAEKKAYEVPTKGALIQELPGSLDGATVHDSPRLVEELSKYASILKTPKRSLKQLFDLLDLPIERRQYWWARAVNFQTLLRQGGFRYKQCRLLSLCKEPRLRDCEGWREGELDDPPWDLEEGDSSGDSSGLGISTPRSSFE</sequence>
<evidence type="ECO:0000313" key="2">
    <source>
        <dbReference type="EMBL" id="KIW12307.1"/>
    </source>
</evidence>
<proteinExistence type="predicted"/>
<dbReference type="PANTHER" id="PTHR36847">
    <property type="entry name" value="AMIDOLIGASE ENZYME"/>
    <property type="match status" value="1"/>
</dbReference>
<dbReference type="HOGENOM" id="CLU_026019_0_0_1"/>
<name>A0A0D1ZH94_9EURO</name>
<dbReference type="GeneID" id="27336667"/>